<dbReference type="InterPro" id="IPR029856">
    <property type="entry name" value="AMBP"/>
</dbReference>
<reference evidence="11" key="3">
    <citation type="submission" date="2025-09" db="UniProtKB">
        <authorList>
            <consortium name="Ensembl"/>
        </authorList>
    </citation>
    <scope>IDENTIFICATION</scope>
</reference>
<dbReference type="InterPro" id="IPR022272">
    <property type="entry name" value="Lipocalin_CS"/>
</dbReference>
<evidence type="ECO:0000256" key="9">
    <source>
        <dbReference type="SAM" id="SignalP"/>
    </source>
</evidence>
<dbReference type="SUPFAM" id="SSF50814">
    <property type="entry name" value="Lipocalins"/>
    <property type="match status" value="1"/>
</dbReference>
<evidence type="ECO:0000256" key="4">
    <source>
        <dbReference type="ARBA" id="ARBA00022729"/>
    </source>
</evidence>
<dbReference type="AlphaFoldDB" id="A0A7N6AYA4"/>
<keyword evidence="4 9" id="KW-0732">Signal</keyword>
<dbReference type="GO" id="GO:0005576">
    <property type="term" value="C:extracellular region"/>
    <property type="evidence" value="ECO:0007669"/>
    <property type="project" value="UniProtKB-SubCell"/>
</dbReference>
<dbReference type="InterPro" id="IPR012674">
    <property type="entry name" value="Calycin"/>
</dbReference>
<evidence type="ECO:0000256" key="8">
    <source>
        <dbReference type="SAM" id="MobiDB-lite"/>
    </source>
</evidence>
<feature type="compositionally biased region" description="Polar residues" evidence="8">
    <location>
        <begin position="196"/>
        <end position="209"/>
    </location>
</feature>
<dbReference type="RefSeq" id="XP_026196252.1">
    <property type="nucleotide sequence ID" value="XM_026340467.1"/>
</dbReference>
<comment type="subcellular location">
    <subcellularLocation>
        <location evidence="1">Secreted</location>
    </subcellularLocation>
</comment>
<protein>
    <recommendedName>
        <fullName evidence="10">Lipocalin/cytosolic fatty-acid binding domain-containing protein</fullName>
    </recommendedName>
</protein>
<dbReference type="OrthoDB" id="9949223at2759"/>
<dbReference type="GO" id="GO:0004867">
    <property type="term" value="F:serine-type endopeptidase inhibitor activity"/>
    <property type="evidence" value="ECO:0007669"/>
    <property type="project" value="UniProtKB-KW"/>
</dbReference>
<reference evidence="11" key="2">
    <citation type="submission" date="2025-08" db="UniProtKB">
        <authorList>
            <consortium name="Ensembl"/>
        </authorList>
    </citation>
    <scope>IDENTIFICATION</scope>
</reference>
<evidence type="ECO:0000313" key="12">
    <source>
        <dbReference type="Proteomes" id="UP000265040"/>
    </source>
</evidence>
<feature type="chain" id="PRO_5031151077" description="Lipocalin/cytosolic fatty-acid binding domain-containing protein" evidence="9">
    <location>
        <begin position="22"/>
        <end position="220"/>
    </location>
</feature>
<accession>A0A7N6AYA4</accession>
<keyword evidence="5" id="KW-0722">Serine protease inhibitor</keyword>
<keyword evidence="3" id="KW-0646">Protease inhibitor</keyword>
<organism evidence="11 12">
    <name type="scientific">Anabas testudineus</name>
    <name type="common">Climbing perch</name>
    <name type="synonym">Anthias testudineus</name>
    <dbReference type="NCBI Taxonomy" id="64144"/>
    <lineage>
        <taxon>Eukaryota</taxon>
        <taxon>Metazoa</taxon>
        <taxon>Chordata</taxon>
        <taxon>Craniata</taxon>
        <taxon>Vertebrata</taxon>
        <taxon>Euteleostomi</taxon>
        <taxon>Actinopterygii</taxon>
        <taxon>Neopterygii</taxon>
        <taxon>Teleostei</taxon>
        <taxon>Neoteleostei</taxon>
        <taxon>Acanthomorphata</taxon>
        <taxon>Anabantaria</taxon>
        <taxon>Anabantiformes</taxon>
        <taxon>Anabantoidei</taxon>
        <taxon>Anabantidae</taxon>
        <taxon>Anabas</taxon>
    </lineage>
</organism>
<evidence type="ECO:0000256" key="6">
    <source>
        <dbReference type="ARBA" id="ARBA00023157"/>
    </source>
</evidence>
<comment type="similarity">
    <text evidence="7">Belongs to the calycin superfamily. Lipocalin family.</text>
</comment>
<name>A0A7N6AYA4_ANATE</name>
<dbReference type="PROSITE" id="PS00213">
    <property type="entry name" value="LIPOCALIN"/>
    <property type="match status" value="1"/>
</dbReference>
<evidence type="ECO:0000256" key="7">
    <source>
        <dbReference type="RuleBase" id="RU003695"/>
    </source>
</evidence>
<reference evidence="11" key="1">
    <citation type="submission" date="2021-04" db="EMBL/GenBank/DDBJ databases">
        <authorList>
            <consortium name="Wellcome Sanger Institute Data Sharing"/>
        </authorList>
    </citation>
    <scope>NUCLEOTIDE SEQUENCE [LARGE SCALE GENOMIC DNA]</scope>
</reference>
<dbReference type="PANTHER" id="PTHR46676:SF1">
    <property type="entry name" value="PROTEIN AMBP"/>
    <property type="match status" value="1"/>
</dbReference>
<keyword evidence="12" id="KW-1185">Reference proteome</keyword>
<dbReference type="GeneID" id="113148684"/>
<dbReference type="PRINTS" id="PR00179">
    <property type="entry name" value="LIPOCALIN"/>
</dbReference>
<keyword evidence="2" id="KW-0964">Secreted</keyword>
<sequence length="220" mass="24535">MKRAVSLGSLLVLGSAWIIQGLHVSPETLTNLTQDDFDLGRFMGQWYEVAVVSTCPHYMRRKQGEPVIVALELQHVASEQNFTMTATAFRNGTCKQTSTVYNLTDLPGHFFHHIARFSADVYSYVSRTNYDEYAMMLLLSTEKPSGKKATTVKLYSRTVDVSPAVLDNFKTLVRQHDISDDTIIINQNKGECAPSLQETGDTQPQISMTKESKGNVVPPV</sequence>
<proteinExistence type="inferred from homology"/>
<feature type="signal peptide" evidence="9">
    <location>
        <begin position="1"/>
        <end position="21"/>
    </location>
</feature>
<dbReference type="InterPro" id="IPR002968">
    <property type="entry name" value="A1-microglobln"/>
</dbReference>
<dbReference type="GeneTree" id="ENSGT01120000271921"/>
<feature type="domain" description="Lipocalin/cytosolic fatty-acid binding" evidence="10">
    <location>
        <begin position="44"/>
        <end position="188"/>
    </location>
</feature>
<dbReference type="InterPro" id="IPR000566">
    <property type="entry name" value="Lipocln_cytosolic_FA-bd_dom"/>
</dbReference>
<dbReference type="Proteomes" id="UP000265040">
    <property type="component" value="Chromosome 22"/>
</dbReference>
<dbReference type="Ensembl" id="ENSATET00000062064.2">
    <property type="protein sequence ID" value="ENSATEP00000053086.1"/>
    <property type="gene ID" value="ENSATEG00000028723.2"/>
</dbReference>
<dbReference type="Gene3D" id="2.40.128.20">
    <property type="match status" value="1"/>
</dbReference>
<evidence type="ECO:0000256" key="1">
    <source>
        <dbReference type="ARBA" id="ARBA00004613"/>
    </source>
</evidence>
<dbReference type="InParanoid" id="A0A7N6AYA4"/>
<evidence type="ECO:0000256" key="5">
    <source>
        <dbReference type="ARBA" id="ARBA00022900"/>
    </source>
</evidence>
<dbReference type="PRINTS" id="PR01215">
    <property type="entry name" value="A1MCGLOBULIN"/>
</dbReference>
<dbReference type="Pfam" id="PF00061">
    <property type="entry name" value="Lipocalin"/>
    <property type="match status" value="1"/>
</dbReference>
<dbReference type="PANTHER" id="PTHR46676">
    <property type="entry name" value="PROTEIN AMBP"/>
    <property type="match status" value="1"/>
</dbReference>
<evidence type="ECO:0000313" key="11">
    <source>
        <dbReference type="Ensembl" id="ENSATEP00000053086.1"/>
    </source>
</evidence>
<evidence type="ECO:0000256" key="3">
    <source>
        <dbReference type="ARBA" id="ARBA00022690"/>
    </source>
</evidence>
<feature type="region of interest" description="Disordered" evidence="8">
    <location>
        <begin position="195"/>
        <end position="220"/>
    </location>
</feature>
<evidence type="ECO:0000256" key="2">
    <source>
        <dbReference type="ARBA" id="ARBA00022525"/>
    </source>
</evidence>
<keyword evidence="6" id="KW-1015">Disulfide bond</keyword>
<evidence type="ECO:0000259" key="10">
    <source>
        <dbReference type="Pfam" id="PF00061"/>
    </source>
</evidence>